<keyword evidence="9" id="KW-1185">Reference proteome</keyword>
<evidence type="ECO:0000259" key="7">
    <source>
        <dbReference type="PROSITE" id="PS50931"/>
    </source>
</evidence>
<dbReference type="InterPro" id="IPR036390">
    <property type="entry name" value="WH_DNA-bd_sf"/>
</dbReference>
<proteinExistence type="inferred from homology"/>
<comment type="caution">
    <text evidence="8">The sequence shown here is derived from an EMBL/GenBank/DDBJ whole genome shotgun (WGS) entry which is preliminary data.</text>
</comment>
<comment type="similarity">
    <text evidence="1">Belongs to the LysR transcriptional regulatory family.</text>
</comment>
<dbReference type="AlphaFoldDB" id="A0A165ZSW4"/>
<dbReference type="PATRIC" id="fig|989403.3.peg.1633"/>
<dbReference type="Pfam" id="PF00126">
    <property type="entry name" value="HTH_1"/>
    <property type="match status" value="1"/>
</dbReference>
<evidence type="ECO:0000313" key="8">
    <source>
        <dbReference type="EMBL" id="KZL20238.1"/>
    </source>
</evidence>
<dbReference type="Gene3D" id="3.40.190.10">
    <property type="entry name" value="Periplasmic binding protein-like II"/>
    <property type="match status" value="2"/>
</dbReference>
<dbReference type="SUPFAM" id="SSF46785">
    <property type="entry name" value="Winged helix' DNA-binding domain"/>
    <property type="match status" value="1"/>
</dbReference>
<evidence type="ECO:0000313" key="9">
    <source>
        <dbReference type="Proteomes" id="UP000076577"/>
    </source>
</evidence>
<dbReference type="GO" id="GO:0003677">
    <property type="term" value="F:DNA binding"/>
    <property type="evidence" value="ECO:0007669"/>
    <property type="project" value="UniProtKB-KW"/>
</dbReference>
<dbReference type="OrthoDB" id="528082at2"/>
<keyword evidence="3" id="KW-0678">Repressor</keyword>
<keyword evidence="6" id="KW-0804">Transcription</keyword>
<evidence type="ECO:0000256" key="3">
    <source>
        <dbReference type="ARBA" id="ARBA00022491"/>
    </source>
</evidence>
<dbReference type="InterPro" id="IPR005119">
    <property type="entry name" value="LysR_subst-bd"/>
</dbReference>
<keyword evidence="2" id="KW-0536">Nodulation</keyword>
<name>A0A165ZSW4_9HYPH</name>
<dbReference type="InterPro" id="IPR000847">
    <property type="entry name" value="LysR_HTH_N"/>
</dbReference>
<dbReference type="InterPro" id="IPR036388">
    <property type="entry name" value="WH-like_DNA-bd_sf"/>
</dbReference>
<evidence type="ECO:0000256" key="1">
    <source>
        <dbReference type="ARBA" id="ARBA00009437"/>
    </source>
</evidence>
<dbReference type="STRING" id="989403.SAMN05421798_103256"/>
<gene>
    <name evidence="8" type="primary">leuO</name>
    <name evidence="8" type="ORF">PsAD2_01535</name>
</gene>
<dbReference type="CDD" id="cd08417">
    <property type="entry name" value="PBP2_Nitroaromatics_like"/>
    <property type="match status" value="1"/>
</dbReference>
<dbReference type="Pfam" id="PF03466">
    <property type="entry name" value="LysR_substrate"/>
    <property type="match status" value="1"/>
</dbReference>
<protein>
    <submittedName>
        <fullName evidence="8">HTH-type transcriptional regulator LeuO</fullName>
    </submittedName>
</protein>
<organism evidence="8 9">
    <name type="scientific">Pseudovibrio axinellae</name>
    <dbReference type="NCBI Taxonomy" id="989403"/>
    <lineage>
        <taxon>Bacteria</taxon>
        <taxon>Pseudomonadati</taxon>
        <taxon>Pseudomonadota</taxon>
        <taxon>Alphaproteobacteria</taxon>
        <taxon>Hyphomicrobiales</taxon>
        <taxon>Stappiaceae</taxon>
        <taxon>Pseudovibrio</taxon>
    </lineage>
</organism>
<keyword evidence="5" id="KW-0238">DNA-binding</keyword>
<sequence length="309" mass="34770">MNLRRTDLNLLTVFDAVMREASVTRAAEKLGMSQPAVSNAISRLRVLLKDELFIRTAHGVRPTVKALHYAGQIQRILDQVTLMLSETEAFDAARSERTFNLVLGDYGEMVVLPALMQYLDEIQAKITINVLSPRQFMRADALRKGTVDFILGYEPMAASDIKNELVIEESLVSLARIGHPIVKESLTLDQYVSVPHVVIDWPNSRGSMVDQQLRSLSLQRQHRMRVHSFFDMPRVVATTNMVCTVPSQMAHQFAVSHNLVSFPVPIPDTKQSFYLIWHSSFEGDPGLIWLKNVISGMLENAFPPESSLP</sequence>
<dbReference type="SUPFAM" id="SSF53850">
    <property type="entry name" value="Periplasmic binding protein-like II"/>
    <property type="match status" value="1"/>
</dbReference>
<dbReference type="PANTHER" id="PTHR30118:SF6">
    <property type="entry name" value="HTH-TYPE TRANSCRIPTIONAL REGULATOR LEUO"/>
    <property type="match status" value="1"/>
</dbReference>
<dbReference type="Gene3D" id="1.10.10.10">
    <property type="entry name" value="Winged helix-like DNA-binding domain superfamily/Winged helix DNA-binding domain"/>
    <property type="match status" value="1"/>
</dbReference>
<dbReference type="InterPro" id="IPR037402">
    <property type="entry name" value="YidZ_PBP2"/>
</dbReference>
<dbReference type="RefSeq" id="WP_068004575.1">
    <property type="nucleotide sequence ID" value="NZ_FOFM01000003.1"/>
</dbReference>
<dbReference type="PRINTS" id="PR00039">
    <property type="entry name" value="HTHLYSR"/>
</dbReference>
<feature type="domain" description="HTH lysR-type" evidence="7">
    <location>
        <begin position="6"/>
        <end position="63"/>
    </location>
</feature>
<accession>A0A165ZSW4</accession>
<keyword evidence="4" id="KW-0805">Transcription regulation</keyword>
<dbReference type="Proteomes" id="UP000076577">
    <property type="component" value="Unassembled WGS sequence"/>
</dbReference>
<evidence type="ECO:0000256" key="2">
    <source>
        <dbReference type="ARBA" id="ARBA00022458"/>
    </source>
</evidence>
<dbReference type="InterPro" id="IPR050389">
    <property type="entry name" value="LysR-type_TF"/>
</dbReference>
<evidence type="ECO:0000256" key="4">
    <source>
        <dbReference type="ARBA" id="ARBA00023015"/>
    </source>
</evidence>
<dbReference type="PANTHER" id="PTHR30118">
    <property type="entry name" value="HTH-TYPE TRANSCRIPTIONAL REGULATOR LEUO-RELATED"/>
    <property type="match status" value="1"/>
</dbReference>
<evidence type="ECO:0000256" key="5">
    <source>
        <dbReference type="ARBA" id="ARBA00023125"/>
    </source>
</evidence>
<dbReference type="EMBL" id="LMCB01000010">
    <property type="protein sequence ID" value="KZL20238.1"/>
    <property type="molecule type" value="Genomic_DNA"/>
</dbReference>
<dbReference type="PROSITE" id="PS50931">
    <property type="entry name" value="HTH_LYSR"/>
    <property type="match status" value="1"/>
</dbReference>
<reference evidence="8 9" key="1">
    <citation type="journal article" date="2016" name="Front. Microbiol.">
        <title>Comparative Genomic Analysis Reveals a Diverse Repertoire of Genes Involved in Prokaryote-Eukaryote Interactions within the Pseudovibrio Genus.</title>
        <authorList>
            <person name="Romano S."/>
            <person name="Fernandez-Guerra A."/>
            <person name="Reen F.J."/>
            <person name="Glockner F.O."/>
            <person name="Crowley S.P."/>
            <person name="O'Sullivan O."/>
            <person name="Cotter P.D."/>
            <person name="Adams C."/>
            <person name="Dobson A.D."/>
            <person name="O'Gara F."/>
        </authorList>
    </citation>
    <scope>NUCLEOTIDE SEQUENCE [LARGE SCALE GENOMIC DNA]</scope>
    <source>
        <strain evidence="8 9">Ad2</strain>
    </source>
</reference>
<evidence type="ECO:0000256" key="6">
    <source>
        <dbReference type="ARBA" id="ARBA00023163"/>
    </source>
</evidence>
<dbReference type="GO" id="GO:0003700">
    <property type="term" value="F:DNA-binding transcription factor activity"/>
    <property type="evidence" value="ECO:0007669"/>
    <property type="project" value="InterPro"/>
</dbReference>